<organism evidence="1 2">
    <name type="scientific">Streptomyces goshikiensis</name>
    <dbReference type="NCBI Taxonomy" id="1942"/>
    <lineage>
        <taxon>Bacteria</taxon>
        <taxon>Bacillati</taxon>
        <taxon>Actinomycetota</taxon>
        <taxon>Actinomycetes</taxon>
        <taxon>Kitasatosporales</taxon>
        <taxon>Streptomycetaceae</taxon>
        <taxon>Streptomyces</taxon>
    </lineage>
</organism>
<evidence type="ECO:0000313" key="1">
    <source>
        <dbReference type="EMBL" id="WUO45138.1"/>
    </source>
</evidence>
<sequence>MTNPAHHADPGGPANPYARLAAAAAEWDELHPRLTPEALRQLGLLLAALRMADAEAAGRAALLAARLLGEQLPDRFPRESRLTATPEHPDAGVAGHLGFSAEDLAVLVLDGHRMVGPVLGEVRARLLAAPSLGDAEVLEGGCDPYGPGLVRLHGAGGLVRLPAFQFTADGRARALVREVNALLDADHDPWGAADWWLSPNGWLDDVPQRLLDTPRERHLVTAAELLTEGE</sequence>
<proteinExistence type="predicted"/>
<name>A0ABZ1RF04_9ACTN</name>
<dbReference type="EMBL" id="CP108057">
    <property type="protein sequence ID" value="WUO45138.1"/>
    <property type="molecule type" value="Genomic_DNA"/>
</dbReference>
<reference evidence="1" key="1">
    <citation type="submission" date="2022-10" db="EMBL/GenBank/DDBJ databases">
        <title>The complete genomes of actinobacterial strains from the NBC collection.</title>
        <authorList>
            <person name="Joergensen T.S."/>
            <person name="Alvarez Arevalo M."/>
            <person name="Sterndorff E.B."/>
            <person name="Faurdal D."/>
            <person name="Vuksanovic O."/>
            <person name="Mourched A.-S."/>
            <person name="Charusanti P."/>
            <person name="Shaw S."/>
            <person name="Blin K."/>
            <person name="Weber T."/>
        </authorList>
    </citation>
    <scope>NUCLEOTIDE SEQUENCE</scope>
    <source>
        <strain evidence="1">NBC_00283</strain>
    </source>
</reference>
<dbReference type="Proteomes" id="UP001432075">
    <property type="component" value="Chromosome"/>
</dbReference>
<keyword evidence="2" id="KW-1185">Reference proteome</keyword>
<dbReference type="RefSeq" id="WP_229895254.1">
    <property type="nucleotide sequence ID" value="NZ_BMVE01000003.1"/>
</dbReference>
<evidence type="ECO:0000313" key="2">
    <source>
        <dbReference type="Proteomes" id="UP001432075"/>
    </source>
</evidence>
<protein>
    <submittedName>
        <fullName evidence="1">Uncharacterized protein</fullName>
    </submittedName>
</protein>
<accession>A0ABZ1RF04</accession>
<gene>
    <name evidence="1" type="ORF">OHU17_04510</name>
</gene>